<evidence type="ECO:0000313" key="2">
    <source>
        <dbReference type="EMBL" id="QEC69783.1"/>
    </source>
</evidence>
<dbReference type="Gene3D" id="2.60.40.10">
    <property type="entry name" value="Immunoglobulins"/>
    <property type="match status" value="1"/>
</dbReference>
<dbReference type="Proteomes" id="UP000321533">
    <property type="component" value="Chromosome"/>
</dbReference>
<dbReference type="AlphaFoldDB" id="A0A5B8VFA7"/>
<protein>
    <submittedName>
        <fullName evidence="2">DUF1573 domain-containing protein</fullName>
    </submittedName>
</protein>
<sequence>MSYDNAYPKPERLFSEFCLTKTKKIKQMKRVLFFILPLLLLIIFYSCNSGDAAAKEAPADVATDSANFTTVKWNDTAVNFGTVVKGEKVHIKYTCTNTGNKPLFIYSVRPGCGCTVADYTKAAIMPGKTGEVNAEFDSNHGNPGEVHKSIAVQTNTLNASPRLTFTGTVNPPAESKDSTKKSS</sequence>
<dbReference type="InterPro" id="IPR011467">
    <property type="entry name" value="DUF1573"/>
</dbReference>
<dbReference type="PANTHER" id="PTHR37833">
    <property type="entry name" value="LIPOPROTEIN-RELATED"/>
    <property type="match status" value="1"/>
</dbReference>
<dbReference type="InterPro" id="IPR013783">
    <property type="entry name" value="Ig-like_fold"/>
</dbReference>
<dbReference type="EMBL" id="CP042435">
    <property type="protein sequence ID" value="QEC69783.1"/>
    <property type="molecule type" value="Genomic_DNA"/>
</dbReference>
<dbReference type="Pfam" id="PF07610">
    <property type="entry name" value="DUF1573"/>
    <property type="match status" value="1"/>
</dbReference>
<accession>A0A5B8VFA7</accession>
<reference evidence="2 3" key="1">
    <citation type="journal article" date="2016" name="Int. J. Syst. Evol. Microbiol.">
        <title>Panacibacter ginsenosidivorans gen. nov., sp. nov., with ginsenoside converting activity isolated from soil of a ginseng field.</title>
        <authorList>
            <person name="Siddiqi M.Z."/>
            <person name="Muhammad Shafi S."/>
            <person name="Choi K.D."/>
            <person name="Im W.T."/>
        </authorList>
    </citation>
    <scope>NUCLEOTIDE SEQUENCE [LARGE SCALE GENOMIC DNA]</scope>
    <source>
        <strain evidence="2 3">Gsoil1550</strain>
    </source>
</reference>
<name>A0A5B8VFA7_9BACT</name>
<organism evidence="2 3">
    <name type="scientific">Panacibacter ginsenosidivorans</name>
    <dbReference type="NCBI Taxonomy" id="1813871"/>
    <lineage>
        <taxon>Bacteria</taxon>
        <taxon>Pseudomonadati</taxon>
        <taxon>Bacteroidota</taxon>
        <taxon>Chitinophagia</taxon>
        <taxon>Chitinophagales</taxon>
        <taxon>Chitinophagaceae</taxon>
        <taxon>Panacibacter</taxon>
    </lineage>
</organism>
<evidence type="ECO:0000256" key="1">
    <source>
        <dbReference type="SAM" id="MobiDB-lite"/>
    </source>
</evidence>
<keyword evidence="3" id="KW-1185">Reference proteome</keyword>
<feature type="region of interest" description="Disordered" evidence="1">
    <location>
        <begin position="161"/>
        <end position="183"/>
    </location>
</feature>
<gene>
    <name evidence="2" type="ORF">FRZ67_21685</name>
</gene>
<evidence type="ECO:0000313" key="3">
    <source>
        <dbReference type="Proteomes" id="UP000321533"/>
    </source>
</evidence>
<dbReference type="PANTHER" id="PTHR37833:SF1">
    <property type="entry name" value="SIGNAL PEPTIDE PROTEIN"/>
    <property type="match status" value="1"/>
</dbReference>
<proteinExistence type="predicted"/>
<feature type="compositionally biased region" description="Basic and acidic residues" evidence="1">
    <location>
        <begin position="174"/>
        <end position="183"/>
    </location>
</feature>
<dbReference type="KEGG" id="pgin:FRZ67_21685"/>